<organism evidence="2 3">
    <name type="scientific">Calditerricola satsumensis</name>
    <dbReference type="NCBI Taxonomy" id="373054"/>
    <lineage>
        <taxon>Bacteria</taxon>
        <taxon>Bacillati</taxon>
        <taxon>Bacillota</taxon>
        <taxon>Bacilli</taxon>
        <taxon>Bacillales</taxon>
        <taxon>Bacillaceae</taxon>
        <taxon>Calditerricola</taxon>
    </lineage>
</organism>
<sequence length="130" mass="14229">MIKESLLLRLRFIGVLVLALSLVSPGQLAFTAPQGKDKEPKAFNSFNKGEIRMSKRGAGVAFCGISAFLFASHYITAALYRLSLQGGGWGKSDFSQYLSYVGNTPRILSIIALVVGIYYLYEAEKKGNKN</sequence>
<dbReference type="RefSeq" id="WP_229725601.1">
    <property type="nucleotide sequence ID" value="NZ_BMOF01000004.1"/>
</dbReference>
<accession>A0A8J3FCX7</accession>
<proteinExistence type="predicted"/>
<reference evidence="2" key="2">
    <citation type="submission" date="2020-09" db="EMBL/GenBank/DDBJ databases">
        <authorList>
            <person name="Sun Q."/>
            <person name="Ohkuma M."/>
        </authorList>
    </citation>
    <scope>NUCLEOTIDE SEQUENCE</scope>
    <source>
        <strain evidence="2">JCM 14719</strain>
    </source>
</reference>
<feature type="transmembrane region" description="Helical" evidence="1">
    <location>
        <begin position="58"/>
        <end position="80"/>
    </location>
</feature>
<protein>
    <submittedName>
        <fullName evidence="2">Uncharacterized protein</fullName>
    </submittedName>
</protein>
<gene>
    <name evidence="2" type="ORF">GCM10007043_04280</name>
</gene>
<dbReference type="EMBL" id="BMOF01000004">
    <property type="protein sequence ID" value="GGJ93696.1"/>
    <property type="molecule type" value="Genomic_DNA"/>
</dbReference>
<comment type="caution">
    <text evidence="2">The sequence shown here is derived from an EMBL/GenBank/DDBJ whole genome shotgun (WGS) entry which is preliminary data.</text>
</comment>
<evidence type="ECO:0000256" key="1">
    <source>
        <dbReference type="SAM" id="Phobius"/>
    </source>
</evidence>
<name>A0A8J3FCX7_9BACI</name>
<keyword evidence="1" id="KW-0812">Transmembrane</keyword>
<dbReference type="AlphaFoldDB" id="A0A8J3FCX7"/>
<dbReference type="Proteomes" id="UP000637720">
    <property type="component" value="Unassembled WGS sequence"/>
</dbReference>
<feature type="transmembrane region" description="Helical" evidence="1">
    <location>
        <begin position="100"/>
        <end position="121"/>
    </location>
</feature>
<keyword evidence="3" id="KW-1185">Reference proteome</keyword>
<keyword evidence="1" id="KW-0472">Membrane</keyword>
<evidence type="ECO:0000313" key="3">
    <source>
        <dbReference type="Proteomes" id="UP000637720"/>
    </source>
</evidence>
<keyword evidence="1" id="KW-1133">Transmembrane helix</keyword>
<reference evidence="2" key="1">
    <citation type="journal article" date="2014" name="Int. J. Syst. Evol. Microbiol.">
        <title>Complete genome sequence of Corynebacterium casei LMG S-19264T (=DSM 44701T), isolated from a smear-ripened cheese.</title>
        <authorList>
            <consortium name="US DOE Joint Genome Institute (JGI-PGF)"/>
            <person name="Walter F."/>
            <person name="Albersmeier A."/>
            <person name="Kalinowski J."/>
            <person name="Ruckert C."/>
        </authorList>
    </citation>
    <scope>NUCLEOTIDE SEQUENCE</scope>
    <source>
        <strain evidence="2">JCM 14719</strain>
    </source>
</reference>
<evidence type="ECO:0000313" key="2">
    <source>
        <dbReference type="EMBL" id="GGJ93696.1"/>
    </source>
</evidence>